<feature type="transmembrane region" description="Helical" evidence="6">
    <location>
        <begin position="30"/>
        <end position="50"/>
    </location>
</feature>
<keyword evidence="4 6" id="KW-0472">Membrane</keyword>
<dbReference type="PANTHER" id="PTHR33048:SF108">
    <property type="entry name" value="INTEGRAL MEMBRANE PROTEIN"/>
    <property type="match status" value="1"/>
</dbReference>
<feature type="transmembrane region" description="Helical" evidence="6">
    <location>
        <begin position="62"/>
        <end position="82"/>
    </location>
</feature>
<dbReference type="Pfam" id="PF20684">
    <property type="entry name" value="Fung_rhodopsin"/>
    <property type="match status" value="1"/>
</dbReference>
<feature type="transmembrane region" description="Helical" evidence="6">
    <location>
        <begin position="199"/>
        <end position="225"/>
    </location>
</feature>
<evidence type="ECO:0000313" key="8">
    <source>
        <dbReference type="EMBL" id="OLN88242.1"/>
    </source>
</evidence>
<organism evidence="8 9">
    <name type="scientific">Colletotrichum chlorophyti</name>
    <dbReference type="NCBI Taxonomy" id="708187"/>
    <lineage>
        <taxon>Eukaryota</taxon>
        <taxon>Fungi</taxon>
        <taxon>Dikarya</taxon>
        <taxon>Ascomycota</taxon>
        <taxon>Pezizomycotina</taxon>
        <taxon>Sordariomycetes</taxon>
        <taxon>Hypocreomycetidae</taxon>
        <taxon>Glomerellales</taxon>
        <taxon>Glomerellaceae</taxon>
        <taxon>Colletotrichum</taxon>
    </lineage>
</organism>
<evidence type="ECO:0000256" key="5">
    <source>
        <dbReference type="ARBA" id="ARBA00038359"/>
    </source>
</evidence>
<feature type="transmembrane region" description="Helical" evidence="6">
    <location>
        <begin position="155"/>
        <end position="179"/>
    </location>
</feature>
<dbReference type="GO" id="GO:0016020">
    <property type="term" value="C:membrane"/>
    <property type="evidence" value="ECO:0007669"/>
    <property type="project" value="UniProtKB-SubCell"/>
</dbReference>
<evidence type="ECO:0000256" key="6">
    <source>
        <dbReference type="SAM" id="Phobius"/>
    </source>
</evidence>
<gene>
    <name evidence="8" type="ORF">CCHL11_00077</name>
</gene>
<dbReference type="EMBL" id="MPGH01000088">
    <property type="protein sequence ID" value="OLN88242.1"/>
    <property type="molecule type" value="Genomic_DNA"/>
</dbReference>
<feature type="transmembrane region" description="Helical" evidence="6">
    <location>
        <begin position="282"/>
        <end position="302"/>
    </location>
</feature>
<dbReference type="AlphaFoldDB" id="A0A1Q8RV29"/>
<dbReference type="STRING" id="708187.A0A1Q8RV29"/>
<comment type="similarity">
    <text evidence="5">Belongs to the SAT4 family.</text>
</comment>
<dbReference type="InterPro" id="IPR049326">
    <property type="entry name" value="Rhodopsin_dom_fungi"/>
</dbReference>
<keyword evidence="2 6" id="KW-0812">Transmembrane</keyword>
<keyword evidence="9" id="KW-1185">Reference proteome</keyword>
<feature type="domain" description="Rhodopsin" evidence="7">
    <location>
        <begin position="46"/>
        <end position="298"/>
    </location>
</feature>
<sequence length="428" mass="47529">MSSQEGAAPPPQGVVPNFEKPEDVLHTINLVSQILSITSVTIFMLMRIYAKAFIAPPFHMDDWVAFVAWILSLGYSATALVMHHYGGGFHVYEITKADFIGFLKVRIDAFKTTATLTSPTGLYADSLVYGPNSYFTKLALLLIVIRVFRLHRRTILGTYAVILFMSGYYLPVFVIKAMICRPIAGFWDSSVPADCFNQRAIFVADTAVSAVTDLAVLCIPIPVTLTLRMSWTRRLKVMAMLSAGGIATAASIVRMILVIGLQHSNDEAVDFIRFNLLGTAEVSIGMICACLPAVNIILMRGFDCSRDSSNNSNSFFATIELKFLKGSKLQTHHLTEAEREPAVFSRPIEENGQLRTDKSFIFPIERLNKPQPTMQRDVERGESLDEWQLKLTMSPFSEPDSPDWARRATLTLDEAQDCGSNSATTKHP</sequence>
<dbReference type="Proteomes" id="UP000186583">
    <property type="component" value="Unassembled WGS sequence"/>
</dbReference>
<feature type="transmembrane region" description="Helical" evidence="6">
    <location>
        <begin position="128"/>
        <end position="148"/>
    </location>
</feature>
<dbReference type="OrthoDB" id="5378633at2759"/>
<evidence type="ECO:0000313" key="9">
    <source>
        <dbReference type="Proteomes" id="UP000186583"/>
    </source>
</evidence>
<accession>A0A1Q8RV29</accession>
<evidence type="ECO:0000256" key="1">
    <source>
        <dbReference type="ARBA" id="ARBA00004141"/>
    </source>
</evidence>
<dbReference type="InterPro" id="IPR052337">
    <property type="entry name" value="SAT4-like"/>
</dbReference>
<comment type="caution">
    <text evidence="8">The sequence shown here is derived from an EMBL/GenBank/DDBJ whole genome shotgun (WGS) entry which is preliminary data.</text>
</comment>
<comment type="subcellular location">
    <subcellularLocation>
        <location evidence="1">Membrane</location>
        <topology evidence="1">Multi-pass membrane protein</topology>
    </subcellularLocation>
</comment>
<keyword evidence="3 6" id="KW-1133">Transmembrane helix</keyword>
<protein>
    <recommendedName>
        <fullName evidence="7">Rhodopsin domain-containing protein</fullName>
    </recommendedName>
</protein>
<evidence type="ECO:0000259" key="7">
    <source>
        <dbReference type="Pfam" id="PF20684"/>
    </source>
</evidence>
<dbReference type="PANTHER" id="PTHR33048">
    <property type="entry name" value="PTH11-LIKE INTEGRAL MEMBRANE PROTEIN (AFU_ORTHOLOGUE AFUA_5G11245)"/>
    <property type="match status" value="1"/>
</dbReference>
<evidence type="ECO:0000256" key="4">
    <source>
        <dbReference type="ARBA" id="ARBA00023136"/>
    </source>
</evidence>
<reference evidence="8 9" key="1">
    <citation type="submission" date="2016-11" db="EMBL/GenBank/DDBJ databases">
        <title>Draft Genome Assembly of Colletotrichum chlorophyti a pathogen of herbaceous plants.</title>
        <authorList>
            <person name="Gan P."/>
            <person name="Narusaka M."/>
            <person name="Tsushima A."/>
            <person name="Narusaka Y."/>
            <person name="Takano Y."/>
            <person name="Shirasu K."/>
        </authorList>
    </citation>
    <scope>NUCLEOTIDE SEQUENCE [LARGE SCALE GENOMIC DNA]</scope>
    <source>
        <strain evidence="8 9">NTL11</strain>
    </source>
</reference>
<evidence type="ECO:0000256" key="2">
    <source>
        <dbReference type="ARBA" id="ARBA00022692"/>
    </source>
</evidence>
<name>A0A1Q8RV29_9PEZI</name>
<feature type="transmembrane region" description="Helical" evidence="6">
    <location>
        <begin position="237"/>
        <end position="262"/>
    </location>
</feature>
<evidence type="ECO:0000256" key="3">
    <source>
        <dbReference type="ARBA" id="ARBA00022989"/>
    </source>
</evidence>
<proteinExistence type="inferred from homology"/>